<dbReference type="SUPFAM" id="SSF52016">
    <property type="entry name" value="LeuD/IlvD-like"/>
    <property type="match status" value="1"/>
</dbReference>
<dbReference type="RefSeq" id="WP_087840142.1">
    <property type="nucleotide sequence ID" value="NZ_BAAAEN010000001.1"/>
</dbReference>
<comment type="caution">
    <text evidence="3">The sequence shown here is derived from an EMBL/GenBank/DDBJ whole genome shotgun (WGS) entry which is preliminary data.</text>
</comment>
<keyword evidence="1" id="KW-0456">Lyase</keyword>
<evidence type="ECO:0000313" key="4">
    <source>
        <dbReference type="Proteomes" id="UP001501706"/>
    </source>
</evidence>
<dbReference type="PIRSF" id="PIRSF004966">
    <property type="entry name" value="UCP004966"/>
    <property type="match status" value="1"/>
</dbReference>
<evidence type="ECO:0000313" key="3">
    <source>
        <dbReference type="EMBL" id="GAA0491720.1"/>
    </source>
</evidence>
<evidence type="ECO:0000256" key="1">
    <source>
        <dbReference type="ARBA" id="ARBA00023239"/>
    </source>
</evidence>
<keyword evidence="4" id="KW-1185">Reference proteome</keyword>
<dbReference type="CDD" id="cd01356">
    <property type="entry name" value="AcnX_swivel"/>
    <property type="match status" value="1"/>
</dbReference>
<dbReference type="Pfam" id="PF01989">
    <property type="entry name" value="AcnX_swivel_put"/>
    <property type="match status" value="1"/>
</dbReference>
<protein>
    <submittedName>
        <fullName evidence="3">DUF126 domain-containing protein</fullName>
    </submittedName>
</protein>
<dbReference type="PANTHER" id="PTHR36577">
    <property type="entry name" value="DUF521 DOMAIN PROTEIN (AFU_ORTHOLOGUE AFUA_6G00490)"/>
    <property type="match status" value="1"/>
</dbReference>
<dbReference type="InterPro" id="IPR012016">
    <property type="entry name" value="PMDh-S-like"/>
</dbReference>
<dbReference type="InterPro" id="IPR002840">
    <property type="entry name" value="PMDh-S-like_dom"/>
</dbReference>
<name>A0ABN1B754_9BURK</name>
<evidence type="ECO:0000259" key="2">
    <source>
        <dbReference type="Pfam" id="PF01989"/>
    </source>
</evidence>
<gene>
    <name evidence="3" type="ORF">GCM10009097_04260</name>
</gene>
<dbReference type="Gene3D" id="3.50.30.10">
    <property type="entry name" value="Phosphohistidine domain"/>
    <property type="match status" value="1"/>
</dbReference>
<reference evidence="4" key="1">
    <citation type="journal article" date="2019" name="Int. J. Syst. Evol. Microbiol.">
        <title>The Global Catalogue of Microorganisms (GCM) 10K type strain sequencing project: providing services to taxonomists for standard genome sequencing and annotation.</title>
        <authorList>
            <consortium name="The Broad Institute Genomics Platform"/>
            <consortium name="The Broad Institute Genome Sequencing Center for Infectious Disease"/>
            <person name="Wu L."/>
            <person name="Ma J."/>
        </authorList>
    </citation>
    <scope>NUCLEOTIDE SEQUENCE [LARGE SCALE GENOMIC DNA]</scope>
    <source>
        <strain evidence="4">JCM 14330</strain>
    </source>
</reference>
<dbReference type="EMBL" id="BAAAEN010000001">
    <property type="protein sequence ID" value="GAA0491720.1"/>
    <property type="molecule type" value="Genomic_DNA"/>
</dbReference>
<proteinExistence type="predicted"/>
<accession>A0ABN1B754</accession>
<feature type="domain" description="Phosphomevalonate dehydratase small subunit-like" evidence="2">
    <location>
        <begin position="37"/>
        <end position="115"/>
    </location>
</feature>
<organism evidence="3 4">
    <name type="scientific">Pigmentiphaga daeguensis</name>
    <dbReference type="NCBI Taxonomy" id="414049"/>
    <lineage>
        <taxon>Bacteria</taxon>
        <taxon>Pseudomonadati</taxon>
        <taxon>Pseudomonadota</taxon>
        <taxon>Betaproteobacteria</taxon>
        <taxon>Burkholderiales</taxon>
        <taxon>Alcaligenaceae</taxon>
        <taxon>Pigmentiphaga</taxon>
    </lineage>
</organism>
<dbReference type="PANTHER" id="PTHR36577:SF3">
    <property type="entry name" value="DUF521 DOMAIN PROTEIN (AFU_ORTHOLOGUE AFUA_6G00490)"/>
    <property type="match status" value="1"/>
</dbReference>
<dbReference type="Proteomes" id="UP001501706">
    <property type="component" value="Unassembled WGS sequence"/>
</dbReference>
<sequence>MSAQDSSTAVSRVIVLQGRGIVGGRAEGEALVTRDRISGWGGIDPRTGTVIETRHELRGVSFAGKVLVFPGAKGSSGWSGQFHIARISGMAPAAMLFNEMTTKIALGAVVTHAPSVTDFDIDPLSVIETGDWVRVDGDLGRVEVAKRARG</sequence>